<organism evidence="2 3">
    <name type="scientific">Durusdinium trenchii</name>
    <dbReference type="NCBI Taxonomy" id="1381693"/>
    <lineage>
        <taxon>Eukaryota</taxon>
        <taxon>Sar</taxon>
        <taxon>Alveolata</taxon>
        <taxon>Dinophyceae</taxon>
        <taxon>Suessiales</taxon>
        <taxon>Symbiodiniaceae</taxon>
        <taxon>Durusdinium</taxon>
    </lineage>
</organism>
<evidence type="ECO:0000313" key="2">
    <source>
        <dbReference type="EMBL" id="CAK8993584.1"/>
    </source>
</evidence>
<proteinExistence type="predicted"/>
<reference evidence="2 3" key="1">
    <citation type="submission" date="2024-02" db="EMBL/GenBank/DDBJ databases">
        <authorList>
            <person name="Chen Y."/>
            <person name="Shah S."/>
            <person name="Dougan E. K."/>
            <person name="Thang M."/>
            <person name="Chan C."/>
        </authorList>
    </citation>
    <scope>NUCLEOTIDE SEQUENCE [LARGE SCALE GENOMIC DNA]</scope>
</reference>
<name>A0ABP0HTM7_9DINO</name>
<feature type="compositionally biased region" description="Basic and acidic residues" evidence="1">
    <location>
        <begin position="33"/>
        <end position="52"/>
    </location>
</feature>
<comment type="caution">
    <text evidence="2">The sequence shown here is derived from an EMBL/GenBank/DDBJ whole genome shotgun (WGS) entry which is preliminary data.</text>
</comment>
<keyword evidence="3" id="KW-1185">Reference proteome</keyword>
<feature type="compositionally biased region" description="Basic residues" evidence="1">
    <location>
        <begin position="18"/>
        <end position="29"/>
    </location>
</feature>
<accession>A0ABP0HTM7</accession>
<dbReference type="Proteomes" id="UP001642484">
    <property type="component" value="Unassembled WGS sequence"/>
</dbReference>
<evidence type="ECO:0000313" key="3">
    <source>
        <dbReference type="Proteomes" id="UP001642484"/>
    </source>
</evidence>
<feature type="region of interest" description="Disordered" evidence="1">
    <location>
        <begin position="13"/>
        <end position="58"/>
    </location>
</feature>
<gene>
    <name evidence="2" type="ORF">CCMP2556_LOCUS3300</name>
</gene>
<feature type="non-terminal residue" evidence="2">
    <location>
        <position position="1"/>
    </location>
</feature>
<sequence>VQLGFGFVFEPAKQQTSARKRAASAKNRGRGGGADKRTRGRDLASGEPRAEDLDTEGAAPELRELLQGNGGDPESVRLDPVAQKELSVVAKLLEVHDDSEPEPDDRT</sequence>
<protein>
    <submittedName>
        <fullName evidence="2">Uncharacterized protein</fullName>
    </submittedName>
</protein>
<dbReference type="EMBL" id="CAXAMN010001278">
    <property type="protein sequence ID" value="CAK8993584.1"/>
    <property type="molecule type" value="Genomic_DNA"/>
</dbReference>
<evidence type="ECO:0000256" key="1">
    <source>
        <dbReference type="SAM" id="MobiDB-lite"/>
    </source>
</evidence>
<feature type="non-terminal residue" evidence="2">
    <location>
        <position position="107"/>
    </location>
</feature>